<evidence type="ECO:0000313" key="1">
    <source>
        <dbReference type="EMBL" id="EDL98358.1"/>
    </source>
</evidence>
<proteinExistence type="predicted"/>
<reference evidence="2" key="1">
    <citation type="submission" date="2005-09" db="EMBL/GenBank/DDBJ databases">
        <authorList>
            <person name="Mural R.J."/>
            <person name="Li P.W."/>
            <person name="Adams M.D."/>
            <person name="Amanatides P.G."/>
            <person name="Baden-Tillson H."/>
            <person name="Barnstead M."/>
            <person name="Chin S.H."/>
            <person name="Dew I."/>
            <person name="Evans C.A."/>
            <person name="Ferriera S."/>
            <person name="Flanigan M."/>
            <person name="Fosler C."/>
            <person name="Glodek A."/>
            <person name="Gu Z."/>
            <person name="Holt R.A."/>
            <person name="Jennings D."/>
            <person name="Kraft C.L."/>
            <person name="Lu F."/>
            <person name="Nguyen T."/>
            <person name="Nusskern D.R."/>
            <person name="Pfannkoch C.M."/>
            <person name="Sitter C."/>
            <person name="Sutton G.G."/>
            <person name="Venter J.C."/>
            <person name="Wang Z."/>
            <person name="Woodage T."/>
            <person name="Zheng X.H."/>
            <person name="Zhong F."/>
        </authorList>
    </citation>
    <scope>NUCLEOTIDE SEQUENCE [LARGE SCALE GENOMIC DNA]</scope>
    <source>
        <strain>BN</strain>
        <strain evidence="2">Sprague-Dawley</strain>
    </source>
</reference>
<protein>
    <submittedName>
        <fullName evidence="1">RCG43999</fullName>
    </submittedName>
</protein>
<dbReference type="AlphaFoldDB" id="A6J7K8"/>
<organism evidence="1 2">
    <name type="scientific">Rattus norvegicus</name>
    <name type="common">Rat</name>
    <dbReference type="NCBI Taxonomy" id="10116"/>
    <lineage>
        <taxon>Eukaryota</taxon>
        <taxon>Metazoa</taxon>
        <taxon>Chordata</taxon>
        <taxon>Craniata</taxon>
        <taxon>Vertebrata</taxon>
        <taxon>Euteleostomi</taxon>
        <taxon>Mammalia</taxon>
        <taxon>Eutheria</taxon>
        <taxon>Euarchontoglires</taxon>
        <taxon>Glires</taxon>
        <taxon>Rodentia</taxon>
        <taxon>Myomorpha</taxon>
        <taxon>Muroidea</taxon>
        <taxon>Muridae</taxon>
        <taxon>Murinae</taxon>
        <taxon>Rattus</taxon>
    </lineage>
</organism>
<accession>A6J7K8</accession>
<gene>
    <name evidence="1" type="ORF">rCG_43999</name>
</gene>
<dbReference type="Proteomes" id="UP000234681">
    <property type="component" value="Chromosome 17"/>
</dbReference>
<sequence>MLSTASFRKISVTQCCAQTIATYAMLCPALLQELLIVQQNAAHMRKPPLKRNESP</sequence>
<name>A6J7K8_RAT</name>
<evidence type="ECO:0000313" key="2">
    <source>
        <dbReference type="Proteomes" id="UP000234681"/>
    </source>
</evidence>
<dbReference type="EMBL" id="CH473977">
    <property type="protein sequence ID" value="EDL98358.1"/>
    <property type="molecule type" value="Genomic_DNA"/>
</dbReference>